<dbReference type="Pfam" id="PF00528">
    <property type="entry name" value="BPD_transp_1"/>
    <property type="match status" value="1"/>
</dbReference>
<evidence type="ECO:0000256" key="5">
    <source>
        <dbReference type="ARBA" id="ARBA00022989"/>
    </source>
</evidence>
<evidence type="ECO:0000313" key="10">
    <source>
        <dbReference type="Proteomes" id="UP000199159"/>
    </source>
</evidence>
<keyword evidence="10" id="KW-1185">Reference proteome</keyword>
<dbReference type="GO" id="GO:0055085">
    <property type="term" value="P:transmembrane transport"/>
    <property type="evidence" value="ECO:0007669"/>
    <property type="project" value="InterPro"/>
</dbReference>
<dbReference type="PANTHER" id="PTHR43744:SF8">
    <property type="entry name" value="SN-GLYCEROL-3-PHOSPHATE TRANSPORT SYSTEM PERMEASE PROTEIN UGPE"/>
    <property type="match status" value="1"/>
</dbReference>
<dbReference type="SUPFAM" id="SSF161098">
    <property type="entry name" value="MetI-like"/>
    <property type="match status" value="1"/>
</dbReference>
<dbReference type="GO" id="GO:0005886">
    <property type="term" value="C:plasma membrane"/>
    <property type="evidence" value="ECO:0007669"/>
    <property type="project" value="UniProtKB-SubCell"/>
</dbReference>
<keyword evidence="3" id="KW-1003">Cell membrane</keyword>
<comment type="similarity">
    <text evidence="7">Belongs to the binding-protein-dependent transport system permease family.</text>
</comment>
<feature type="domain" description="ABC transmembrane type-1" evidence="8">
    <location>
        <begin position="68"/>
        <end position="259"/>
    </location>
</feature>
<feature type="transmembrane region" description="Helical" evidence="7">
    <location>
        <begin position="180"/>
        <end position="202"/>
    </location>
</feature>
<proteinExistence type="inferred from homology"/>
<dbReference type="AlphaFoldDB" id="A0A1H0X378"/>
<dbReference type="OrthoDB" id="9810086at2"/>
<dbReference type="Gene3D" id="1.10.3720.10">
    <property type="entry name" value="MetI-like"/>
    <property type="match status" value="1"/>
</dbReference>
<gene>
    <name evidence="9" type="ORF">SAMN05216565_1268</name>
</gene>
<dbReference type="EMBL" id="FNJU01000026">
    <property type="protein sequence ID" value="SDP97185.1"/>
    <property type="molecule type" value="Genomic_DNA"/>
</dbReference>
<keyword evidence="6 7" id="KW-0472">Membrane</keyword>
<feature type="transmembrane region" description="Helical" evidence="7">
    <location>
        <begin position="103"/>
        <end position="124"/>
    </location>
</feature>
<evidence type="ECO:0000256" key="3">
    <source>
        <dbReference type="ARBA" id="ARBA00022475"/>
    </source>
</evidence>
<keyword evidence="4 7" id="KW-0812">Transmembrane</keyword>
<keyword evidence="5 7" id="KW-1133">Transmembrane helix</keyword>
<protein>
    <submittedName>
        <fullName evidence="9">Carbohydrate ABC transporter membrane protein 2, CUT1 family</fullName>
    </submittedName>
</protein>
<reference evidence="10" key="1">
    <citation type="submission" date="2016-10" db="EMBL/GenBank/DDBJ databases">
        <authorList>
            <person name="Varghese N."/>
            <person name="Submissions S."/>
        </authorList>
    </citation>
    <scope>NUCLEOTIDE SEQUENCE [LARGE SCALE GENOMIC DNA]</scope>
    <source>
        <strain evidence="10">IBRC-M10078</strain>
    </source>
</reference>
<name>A0A1H0X378_9BACI</name>
<dbReference type="InterPro" id="IPR035906">
    <property type="entry name" value="MetI-like_sf"/>
</dbReference>
<sequence>MSKSKRIMLWIFLLLVACIQLFPLIWLINFSLVDSSEFYSDKILVWPEVIKWENYTNAWVDGNFVRYLFNSILVSGTTIILTVVISLSMAYAFTRMTWKWNKFFFVIILLGIMIPIHATLLPNFTIFRALGLTDSYWGLILPYTAVSVPFSTFILTGFMRSIPRSVEESAVMDGASIYRIVFQIILPLTMPAIVTVAVTTFLTCWNEFIMAYTFISDDSLKTLPFSVMNFAGQYSSDYGSQFAVMVLTSIPAIIIYAIFNEKITKGVTAGAVKG</sequence>
<evidence type="ECO:0000256" key="2">
    <source>
        <dbReference type="ARBA" id="ARBA00022448"/>
    </source>
</evidence>
<dbReference type="InterPro" id="IPR000515">
    <property type="entry name" value="MetI-like"/>
</dbReference>
<dbReference type="Proteomes" id="UP000199159">
    <property type="component" value="Unassembled WGS sequence"/>
</dbReference>
<feature type="transmembrane region" description="Helical" evidence="7">
    <location>
        <begin position="238"/>
        <end position="259"/>
    </location>
</feature>
<evidence type="ECO:0000313" key="9">
    <source>
        <dbReference type="EMBL" id="SDP97185.1"/>
    </source>
</evidence>
<evidence type="ECO:0000259" key="8">
    <source>
        <dbReference type="PROSITE" id="PS50928"/>
    </source>
</evidence>
<dbReference type="CDD" id="cd06261">
    <property type="entry name" value="TM_PBP2"/>
    <property type="match status" value="1"/>
</dbReference>
<dbReference type="STRING" id="930152.SAMN05216565_1268"/>
<comment type="subcellular location">
    <subcellularLocation>
        <location evidence="1 7">Cell membrane</location>
        <topology evidence="1 7">Multi-pass membrane protein</topology>
    </subcellularLocation>
</comment>
<evidence type="ECO:0000256" key="4">
    <source>
        <dbReference type="ARBA" id="ARBA00022692"/>
    </source>
</evidence>
<dbReference type="PROSITE" id="PS51257">
    <property type="entry name" value="PROKAR_LIPOPROTEIN"/>
    <property type="match status" value="1"/>
</dbReference>
<feature type="transmembrane region" description="Helical" evidence="7">
    <location>
        <begin position="7"/>
        <end position="28"/>
    </location>
</feature>
<feature type="transmembrane region" description="Helical" evidence="7">
    <location>
        <begin position="136"/>
        <end position="159"/>
    </location>
</feature>
<dbReference type="RefSeq" id="WP_090859924.1">
    <property type="nucleotide sequence ID" value="NZ_FNJU01000026.1"/>
</dbReference>
<dbReference type="PROSITE" id="PS50928">
    <property type="entry name" value="ABC_TM1"/>
    <property type="match status" value="1"/>
</dbReference>
<keyword evidence="2 7" id="KW-0813">Transport</keyword>
<evidence type="ECO:0000256" key="7">
    <source>
        <dbReference type="RuleBase" id="RU363032"/>
    </source>
</evidence>
<dbReference type="PANTHER" id="PTHR43744">
    <property type="entry name" value="ABC TRANSPORTER PERMEASE PROTEIN MG189-RELATED-RELATED"/>
    <property type="match status" value="1"/>
</dbReference>
<evidence type="ECO:0000256" key="6">
    <source>
        <dbReference type="ARBA" id="ARBA00023136"/>
    </source>
</evidence>
<organism evidence="9 10">
    <name type="scientific">Litchfieldia salsa</name>
    <dbReference type="NCBI Taxonomy" id="930152"/>
    <lineage>
        <taxon>Bacteria</taxon>
        <taxon>Bacillati</taxon>
        <taxon>Bacillota</taxon>
        <taxon>Bacilli</taxon>
        <taxon>Bacillales</taxon>
        <taxon>Bacillaceae</taxon>
        <taxon>Litchfieldia</taxon>
    </lineage>
</organism>
<evidence type="ECO:0000256" key="1">
    <source>
        <dbReference type="ARBA" id="ARBA00004651"/>
    </source>
</evidence>
<accession>A0A1H0X378</accession>
<feature type="transmembrane region" description="Helical" evidence="7">
    <location>
        <begin position="67"/>
        <end position="91"/>
    </location>
</feature>